<evidence type="ECO:0000256" key="3">
    <source>
        <dbReference type="ARBA" id="ARBA00022843"/>
    </source>
</evidence>
<evidence type="ECO:0000313" key="7">
    <source>
        <dbReference type="EMBL" id="KAL0357335.1"/>
    </source>
</evidence>
<dbReference type="GO" id="GO:0005634">
    <property type="term" value="C:nucleus"/>
    <property type="evidence" value="ECO:0007669"/>
    <property type="project" value="UniProtKB-SubCell"/>
</dbReference>
<dbReference type="GO" id="GO:1990918">
    <property type="term" value="P:double-strand break repair involved in meiotic recombination"/>
    <property type="evidence" value="ECO:0007669"/>
    <property type="project" value="TreeGrafter"/>
</dbReference>
<evidence type="ECO:0000256" key="6">
    <source>
        <dbReference type="SAM" id="MobiDB-lite"/>
    </source>
</evidence>
<keyword evidence="4" id="KW-0539">Nucleus</keyword>
<reference evidence="7" key="1">
    <citation type="submission" date="2020-06" db="EMBL/GenBank/DDBJ databases">
        <authorList>
            <person name="Li T."/>
            <person name="Hu X."/>
            <person name="Zhang T."/>
            <person name="Song X."/>
            <person name="Zhang H."/>
            <person name="Dai N."/>
            <person name="Sheng W."/>
            <person name="Hou X."/>
            <person name="Wei L."/>
        </authorList>
    </citation>
    <scope>NUCLEOTIDE SEQUENCE</scope>
    <source>
        <strain evidence="7">KEN8</strain>
        <tissue evidence="7">Leaf</tissue>
    </source>
</reference>
<organism evidence="7">
    <name type="scientific">Sesamum calycinum</name>
    <dbReference type="NCBI Taxonomy" id="2727403"/>
    <lineage>
        <taxon>Eukaryota</taxon>
        <taxon>Viridiplantae</taxon>
        <taxon>Streptophyta</taxon>
        <taxon>Embryophyta</taxon>
        <taxon>Tracheophyta</taxon>
        <taxon>Spermatophyta</taxon>
        <taxon>Magnoliopsida</taxon>
        <taxon>eudicotyledons</taxon>
        <taxon>Gunneridae</taxon>
        <taxon>Pentapetalae</taxon>
        <taxon>asterids</taxon>
        <taxon>lamiids</taxon>
        <taxon>Lamiales</taxon>
        <taxon>Pedaliaceae</taxon>
        <taxon>Sesamum</taxon>
    </lineage>
</organism>
<protein>
    <submittedName>
        <fullName evidence="7">Fanconi anemia group D2 protein</fullName>
    </submittedName>
</protein>
<dbReference type="GO" id="GO:0031573">
    <property type="term" value="P:mitotic intra-S DNA damage checkpoint signaling"/>
    <property type="evidence" value="ECO:0007669"/>
    <property type="project" value="TreeGrafter"/>
</dbReference>
<dbReference type="GO" id="GO:0007129">
    <property type="term" value="P:homologous chromosome pairing at meiosis"/>
    <property type="evidence" value="ECO:0007669"/>
    <property type="project" value="TreeGrafter"/>
</dbReference>
<feature type="region of interest" description="Disordered" evidence="6">
    <location>
        <begin position="1"/>
        <end position="52"/>
    </location>
</feature>
<comment type="similarity">
    <text evidence="5">Belongs to the Fanconi anemia protein FANCD2 family.</text>
</comment>
<evidence type="ECO:0000256" key="2">
    <source>
        <dbReference type="ARBA" id="ARBA00022499"/>
    </source>
</evidence>
<feature type="compositionally biased region" description="Acidic residues" evidence="6">
    <location>
        <begin position="1503"/>
        <end position="1512"/>
    </location>
</feature>
<evidence type="ECO:0000256" key="1">
    <source>
        <dbReference type="ARBA" id="ARBA00004123"/>
    </source>
</evidence>
<keyword evidence="3" id="KW-0832">Ubl conjugation</keyword>
<keyword evidence="2" id="KW-1017">Isopeptide bond</keyword>
<accession>A0AAW2PME9</accession>
<evidence type="ECO:0000256" key="4">
    <source>
        <dbReference type="ARBA" id="ARBA00023242"/>
    </source>
</evidence>
<feature type="region of interest" description="Disordered" evidence="6">
    <location>
        <begin position="1503"/>
        <end position="1523"/>
    </location>
</feature>
<dbReference type="Pfam" id="PF14631">
    <property type="entry name" value="FancD2"/>
    <property type="match status" value="4"/>
</dbReference>
<dbReference type="GO" id="GO:0000793">
    <property type="term" value="C:condensed chromosome"/>
    <property type="evidence" value="ECO:0007669"/>
    <property type="project" value="TreeGrafter"/>
</dbReference>
<comment type="caution">
    <text evidence="7">The sequence shown here is derived from an EMBL/GenBank/DDBJ whole genome shotgun (WGS) entry which is preliminary data.</text>
</comment>
<comment type="subcellular location">
    <subcellularLocation>
        <location evidence="1">Nucleus</location>
    </subcellularLocation>
</comment>
<sequence length="1523" mass="169798">MLSRRRPAKSNNPFVPPFAQPNKLTADGAAAAQCEPASSNASPEAGEAAFSRSPTPLEKMVSVLADAGCTLINAAGPPSLPSNLYNFRQRLDGVLAVDSSLRSQFLKGFSDYISSTSNLRRSVLSALIFTSRSLCSFGKYRVLLPCDRDGFGSVRRESLIQLLLLVKSIQQDLLDLLLEKLPEYFDMDPLDGGGGLSSPLPLDEDIARLILNQFRWLDFLVNSEAFAEKLLQILSISPHHLKKEIIGSLAEMIGDHNNKSLVSSLEQMLQEDSSIIVPVLDSFSNLNLDDLLQDQVIMIALSCIRTIDIEHMPYLLRFLLLSAKESNARRIISQIREQLKFVGASQARASQRNKLKGKTVIDNTEASILDALRSNLRFKNMLCLELLKELKSLEEPRDHKVIDIWLLALDYLPTFLSLSAYLLACKEQRAQEFGIHMYTCLFDEFSDAYSRQEVLGALLTHVGSGICYEVTAALDALVNLASKKSQEMISLSCHITGILDYLEGFSIESLHKINNSDLMYKKMGLIGTLKIVSYIADTTNSSLPPLSQRSNYEEAVELLKVSLDSCKQLPLPLILFYEELISTLRSKTLHPTIMEWVGKQVGEFESIYLSDLDNGNLIGQDLSYGLEGKLWMNLDGDISPICLNILPLVSPSSRSSSALQVLPIKFVLLSVVERLTNQGSLGGIDALLGCPIHLPSSKLFSQHSWQFLTARQKQIAILSLHYAANWMRELLNAFSTQVVEGSDTISQATKGDIIFKLLKRLRNLVFVECLLDNCLKQHPVILPELYPHLEQSQIIELDCMGDLEKMSQHPKAIESISQKKKRKRRKFISPSANTNIEEKLRQPTIVDVWKKAGAIPSQEAVGDDLSTISSRAIQSESAGHHVDNSDVPQTIETSAPAKCLEAQRNKFRPLLVDCLSILACLKNNQGSCCADPSAEKVLLQYLLQIQYDSCFLFPGCYFSWSLRSSNAPIGIGGTVVVSLIFRASLMLCNCFWIVFSEILKQSSLEYNLGSLPIYLYLLRDLHKKLDHLSPTRKQNLARGSNVPTRFMGMKVNDFLRKIRPLFPYLRKNFDRAVCILSEGAGTCQEHWTHQSNLAANPEISNTSISASPALTSTAIFKETLHCFGKMLNLPDLLKEKTILSDLLQAFQPLEMSGCFFQEMRLIPSPGNMDYLYSGAYICLGGVFDAATNFSFALASEVLLTLEVMVTSIRVFLNRSPCENGKDTCTGFSKEIIPFLCNKLGAYAQKLLMHKCDKDDVDSSLKIKGEMVQKILRIYLGNCPSTLDSLNEIACSVLPQVYSSETSTKDDNHQTFPTLCSATMTVWYRVMHEENISALNNLVKEASLMEKPSGGAKVENVSRLLNKILQSVNVVVFLINMCRNNDKVTLHAMAVKYGGKFIDSFLRVFDFLQIQFLMHKDLILQMIKELQKATRTIQTLCSEAKGSKQTAITRKIPATKRSLERFLFHVKALLYTTSSGCSFWMGNLKHKDLMGQVVSSQAYLDGEDDGIKDDDPADAIVDRQPTDV</sequence>
<dbReference type="PANTHER" id="PTHR32086">
    <property type="entry name" value="FANCONI ANEMIA GROUP D2 PROTEIN"/>
    <property type="match status" value="1"/>
</dbReference>
<dbReference type="PANTHER" id="PTHR32086:SF0">
    <property type="entry name" value="FANCONI ANEMIA GROUP D2 PROTEIN"/>
    <property type="match status" value="1"/>
</dbReference>
<name>A0AAW2PME9_9LAMI</name>
<evidence type="ECO:0000256" key="5">
    <source>
        <dbReference type="ARBA" id="ARBA00093456"/>
    </source>
</evidence>
<dbReference type="InterPro" id="IPR029448">
    <property type="entry name" value="FANCD2"/>
</dbReference>
<dbReference type="GO" id="GO:0036297">
    <property type="term" value="P:interstrand cross-link repair"/>
    <property type="evidence" value="ECO:0007669"/>
    <property type="project" value="TreeGrafter"/>
</dbReference>
<reference evidence="7" key="2">
    <citation type="journal article" date="2024" name="Plant">
        <title>Genomic evolution and insights into agronomic trait innovations of Sesamum species.</title>
        <authorList>
            <person name="Miao H."/>
            <person name="Wang L."/>
            <person name="Qu L."/>
            <person name="Liu H."/>
            <person name="Sun Y."/>
            <person name="Le M."/>
            <person name="Wang Q."/>
            <person name="Wei S."/>
            <person name="Zheng Y."/>
            <person name="Lin W."/>
            <person name="Duan Y."/>
            <person name="Cao H."/>
            <person name="Xiong S."/>
            <person name="Wang X."/>
            <person name="Wei L."/>
            <person name="Li C."/>
            <person name="Ma Q."/>
            <person name="Ju M."/>
            <person name="Zhao R."/>
            <person name="Li G."/>
            <person name="Mu C."/>
            <person name="Tian Q."/>
            <person name="Mei H."/>
            <person name="Zhang T."/>
            <person name="Gao T."/>
            <person name="Zhang H."/>
        </authorList>
    </citation>
    <scope>NUCLEOTIDE SEQUENCE</scope>
    <source>
        <strain evidence="7">KEN8</strain>
    </source>
</reference>
<dbReference type="EMBL" id="JACGWM010000008">
    <property type="protein sequence ID" value="KAL0357335.1"/>
    <property type="molecule type" value="Genomic_DNA"/>
</dbReference>
<dbReference type="GO" id="GO:0070182">
    <property type="term" value="F:DNA polymerase binding"/>
    <property type="evidence" value="ECO:0007669"/>
    <property type="project" value="TreeGrafter"/>
</dbReference>
<gene>
    <name evidence="7" type="ORF">Scaly_1419200</name>
</gene>
<proteinExistence type="inferred from homology"/>